<evidence type="ECO:0000313" key="7">
    <source>
        <dbReference type="Proteomes" id="UP001200034"/>
    </source>
</evidence>
<dbReference type="PRINTS" id="PR00299">
    <property type="entry name" value="ACRYSTALLIN"/>
</dbReference>
<accession>A0AAD4K1M5</accession>
<gene>
    <name evidence="6" type="ORF">KR093_008272</name>
</gene>
<dbReference type="PROSITE" id="PS01031">
    <property type="entry name" value="SHSP"/>
    <property type="match status" value="1"/>
</dbReference>
<dbReference type="SUPFAM" id="SSF49764">
    <property type="entry name" value="HSP20-like chaperones"/>
    <property type="match status" value="1"/>
</dbReference>
<dbReference type="Proteomes" id="UP001200034">
    <property type="component" value="Unassembled WGS sequence"/>
</dbReference>
<dbReference type="InterPro" id="IPR002068">
    <property type="entry name" value="A-crystallin/Hsp20_dom"/>
</dbReference>
<dbReference type="EMBL" id="JAJJHW010002585">
    <property type="protein sequence ID" value="KAH8371611.1"/>
    <property type="molecule type" value="Genomic_DNA"/>
</dbReference>
<protein>
    <recommendedName>
        <fullName evidence="5">SHSP domain-containing protein</fullName>
    </recommendedName>
</protein>
<evidence type="ECO:0000259" key="5">
    <source>
        <dbReference type="PROSITE" id="PS01031"/>
    </source>
</evidence>
<dbReference type="Pfam" id="PF00011">
    <property type="entry name" value="HSP20"/>
    <property type="match status" value="1"/>
</dbReference>
<name>A0AAD4K1M5_9MUSC</name>
<dbReference type="AlphaFoldDB" id="A0AAD4K1M5"/>
<evidence type="ECO:0000256" key="2">
    <source>
        <dbReference type="PROSITE-ProRule" id="PRU00285"/>
    </source>
</evidence>
<sequence>MSMFVFDDPEESCGFMCTGRPGILHPNWARRYPWGYMPDHNRNKLCVRQSNGAVGDGWESPISQVGRDGFQICMDVAQFSPKELSVKVVDNYIVVEGKHEEREDHHGYVSRHFVRRYALPDGYEGGKVMSSLSSDGVLSVNVPKPQPIGMAKERVVQIQQVGPARLNVKQNDDDGGGGDDAEAKSKENRVPIKEA</sequence>
<comment type="similarity">
    <text evidence="2 3">Belongs to the small heat shock protein (HSP20) family.</text>
</comment>
<dbReference type="InterPro" id="IPR008978">
    <property type="entry name" value="HSP20-like_chaperone"/>
</dbReference>
<dbReference type="GO" id="GO:0042026">
    <property type="term" value="P:protein refolding"/>
    <property type="evidence" value="ECO:0007669"/>
    <property type="project" value="TreeGrafter"/>
</dbReference>
<dbReference type="CDD" id="cd06526">
    <property type="entry name" value="metazoan_ACD"/>
    <property type="match status" value="1"/>
</dbReference>
<feature type="region of interest" description="Disordered" evidence="4">
    <location>
        <begin position="162"/>
        <end position="195"/>
    </location>
</feature>
<keyword evidence="1" id="KW-0346">Stress response</keyword>
<feature type="compositionally biased region" description="Basic and acidic residues" evidence="4">
    <location>
        <begin position="181"/>
        <end position="195"/>
    </location>
</feature>
<dbReference type="GO" id="GO:0009408">
    <property type="term" value="P:response to heat"/>
    <property type="evidence" value="ECO:0007669"/>
    <property type="project" value="TreeGrafter"/>
</dbReference>
<dbReference type="PANTHER" id="PTHR45640:SF13">
    <property type="entry name" value="HEAT SHOCK PROTEIN 22-RELATED"/>
    <property type="match status" value="1"/>
</dbReference>
<reference evidence="6" key="1">
    <citation type="journal article" date="2021" name="Mol. Ecol. Resour.">
        <title>Phylogenomic analyses of the genus Drosophila reveals genomic signals of climate adaptation.</title>
        <authorList>
            <person name="Li F."/>
            <person name="Rane R.V."/>
            <person name="Luria V."/>
            <person name="Xiong Z."/>
            <person name="Chen J."/>
            <person name="Li Z."/>
            <person name="Catullo R.A."/>
            <person name="Griffin P.C."/>
            <person name="Schiffer M."/>
            <person name="Pearce S."/>
            <person name="Lee S.F."/>
            <person name="McElroy K."/>
            <person name="Stocker A."/>
            <person name="Shirriffs J."/>
            <person name="Cockerell F."/>
            <person name="Coppin C."/>
            <person name="Sgro C.M."/>
            <person name="Karger A."/>
            <person name="Cain J.W."/>
            <person name="Weber J.A."/>
            <person name="Santpere G."/>
            <person name="Kirschner M.W."/>
            <person name="Hoffmann A.A."/>
            <person name="Oakeshott J.G."/>
            <person name="Zhang G."/>
        </authorList>
    </citation>
    <scope>NUCLEOTIDE SEQUENCE</scope>
    <source>
        <strain evidence="6">BGI-SZ-2011g</strain>
    </source>
</reference>
<keyword evidence="7" id="KW-1185">Reference proteome</keyword>
<evidence type="ECO:0000313" key="6">
    <source>
        <dbReference type="EMBL" id="KAH8371611.1"/>
    </source>
</evidence>
<evidence type="ECO:0000256" key="4">
    <source>
        <dbReference type="SAM" id="MobiDB-lite"/>
    </source>
</evidence>
<proteinExistence type="inferred from homology"/>
<evidence type="ECO:0000256" key="3">
    <source>
        <dbReference type="RuleBase" id="RU003616"/>
    </source>
</evidence>
<organism evidence="6 7">
    <name type="scientific">Drosophila rubida</name>
    <dbReference type="NCBI Taxonomy" id="30044"/>
    <lineage>
        <taxon>Eukaryota</taxon>
        <taxon>Metazoa</taxon>
        <taxon>Ecdysozoa</taxon>
        <taxon>Arthropoda</taxon>
        <taxon>Hexapoda</taxon>
        <taxon>Insecta</taxon>
        <taxon>Pterygota</taxon>
        <taxon>Neoptera</taxon>
        <taxon>Endopterygota</taxon>
        <taxon>Diptera</taxon>
        <taxon>Brachycera</taxon>
        <taxon>Muscomorpha</taxon>
        <taxon>Ephydroidea</taxon>
        <taxon>Drosophilidae</taxon>
        <taxon>Drosophila</taxon>
    </lineage>
</organism>
<evidence type="ECO:0000256" key="1">
    <source>
        <dbReference type="ARBA" id="ARBA00023016"/>
    </source>
</evidence>
<dbReference type="Gene3D" id="2.60.40.790">
    <property type="match status" value="1"/>
</dbReference>
<dbReference type="PANTHER" id="PTHR45640">
    <property type="entry name" value="HEAT SHOCK PROTEIN HSP-12.2-RELATED"/>
    <property type="match status" value="1"/>
</dbReference>
<feature type="domain" description="SHSP" evidence="5">
    <location>
        <begin position="49"/>
        <end position="159"/>
    </location>
</feature>
<comment type="caution">
    <text evidence="6">The sequence shown here is derived from an EMBL/GenBank/DDBJ whole genome shotgun (WGS) entry which is preliminary data.</text>
</comment>
<dbReference type="GO" id="GO:0051082">
    <property type="term" value="F:unfolded protein binding"/>
    <property type="evidence" value="ECO:0007669"/>
    <property type="project" value="TreeGrafter"/>
</dbReference>
<dbReference type="GO" id="GO:0005634">
    <property type="term" value="C:nucleus"/>
    <property type="evidence" value="ECO:0007669"/>
    <property type="project" value="TreeGrafter"/>
</dbReference>
<dbReference type="GO" id="GO:0005737">
    <property type="term" value="C:cytoplasm"/>
    <property type="evidence" value="ECO:0007669"/>
    <property type="project" value="TreeGrafter"/>
</dbReference>
<dbReference type="InterPro" id="IPR001436">
    <property type="entry name" value="Alpha-crystallin/sHSP_animal"/>
</dbReference>